<dbReference type="VEuPathDB" id="FungiDB:L203_05648"/>
<reference evidence="2" key="1">
    <citation type="submission" date="2016-06" db="EMBL/GenBank/DDBJ databases">
        <authorList>
            <person name="Cuomo C."/>
            <person name="Litvintseva A."/>
            <person name="Heitman J."/>
            <person name="Chen Y."/>
            <person name="Sun S."/>
            <person name="Springer D."/>
            <person name="Dromer F."/>
            <person name="Young S."/>
            <person name="Zeng Q."/>
            <person name="Chapman S."/>
            <person name="Gujja S."/>
            <person name="Saif S."/>
            <person name="Birren B."/>
        </authorList>
    </citation>
    <scope>NUCLEOTIDE SEQUENCE</scope>
    <source>
        <strain evidence="2">CBS 7841</strain>
    </source>
</reference>
<feature type="region of interest" description="Disordered" evidence="1">
    <location>
        <begin position="353"/>
        <end position="372"/>
    </location>
</feature>
<feature type="compositionally biased region" description="Polar residues" evidence="1">
    <location>
        <begin position="220"/>
        <end position="235"/>
    </location>
</feature>
<dbReference type="EMBL" id="CP143789">
    <property type="protein sequence ID" value="WVN90043.1"/>
    <property type="molecule type" value="Genomic_DNA"/>
</dbReference>
<gene>
    <name evidence="2" type="ORF">L203_105277</name>
</gene>
<dbReference type="AlphaFoldDB" id="A0A1E3HYH9"/>
<evidence type="ECO:0000313" key="2">
    <source>
        <dbReference type="EMBL" id="WVN90043.1"/>
    </source>
</evidence>
<dbReference type="RefSeq" id="XP_066070743.1">
    <property type="nucleotide sequence ID" value="XM_066214646.1"/>
</dbReference>
<reference evidence="2" key="2">
    <citation type="journal article" date="2022" name="Elife">
        <title>Obligate sexual reproduction of a homothallic fungus closely related to the Cryptococcus pathogenic species complex.</title>
        <authorList>
            <person name="Passer A.R."/>
            <person name="Clancey S.A."/>
            <person name="Shea T."/>
            <person name="David-Palma M."/>
            <person name="Averette A.F."/>
            <person name="Boekhout T."/>
            <person name="Porcel B.M."/>
            <person name="Nowrousian M."/>
            <person name="Cuomo C.A."/>
            <person name="Sun S."/>
            <person name="Heitman J."/>
            <person name="Coelho M.A."/>
        </authorList>
    </citation>
    <scope>NUCLEOTIDE SEQUENCE</scope>
    <source>
        <strain evidence="2">CBS 7841</strain>
    </source>
</reference>
<dbReference type="KEGG" id="cdep:91089486"/>
<sequence>MDLSDSELPSATQQTRPIISGLVTCYPIYTRTLDGELDSLKLKWQYALYAREGPVASRNDESPSEILEAAIRKHMELGEVADDYGTESWNLIDRSRSQPILPAETGRMALQLAKTFNQEPYRNMTAMTPTDFNVNIADIRFPSWVNDAWRNYPALQFSLKKINFPVDFLKPPQPATQSQQFSEMGALVFGLASDGGYKEVFEPGAYQSIGAPLGPEGCRETSSYAPSADGATNTRPAWLPVPSNPFQDVGPIPQQDCGTFPATSEQSQLPRPPSDSHPAAPLNIQDNAAWDPARTGLVTQSPGSRRNDWDAYLRSGSNDEGGDRTLNGFSNFGPVLWDKGDWSMMCLPENDELNNQDPFTKDPSAMSPSWYL</sequence>
<reference evidence="2" key="3">
    <citation type="submission" date="2024-01" db="EMBL/GenBank/DDBJ databases">
        <authorList>
            <person name="Coelho M.A."/>
            <person name="David-Palma M."/>
            <person name="Shea T."/>
            <person name="Sun S."/>
            <person name="Cuomo C.A."/>
            <person name="Heitman J."/>
        </authorList>
    </citation>
    <scope>NUCLEOTIDE SEQUENCE</scope>
    <source>
        <strain evidence="2">CBS 7841</strain>
    </source>
</reference>
<name>A0A1E3HYH9_9TREE</name>
<evidence type="ECO:0000313" key="3">
    <source>
        <dbReference type="Proteomes" id="UP000094043"/>
    </source>
</evidence>
<evidence type="ECO:0000256" key="1">
    <source>
        <dbReference type="SAM" id="MobiDB-lite"/>
    </source>
</evidence>
<protein>
    <submittedName>
        <fullName evidence="2">Uncharacterized protein</fullName>
    </submittedName>
</protein>
<proteinExistence type="predicted"/>
<keyword evidence="3" id="KW-1185">Reference proteome</keyword>
<accession>A0A1E3HYH9</accession>
<dbReference type="Proteomes" id="UP000094043">
    <property type="component" value="Chromosome 6"/>
</dbReference>
<feature type="region of interest" description="Disordered" evidence="1">
    <location>
        <begin position="208"/>
        <end position="308"/>
    </location>
</feature>
<dbReference type="GeneID" id="91089486"/>
<organism evidence="2 3">
    <name type="scientific">Cryptococcus depauperatus CBS 7841</name>
    <dbReference type="NCBI Taxonomy" id="1295531"/>
    <lineage>
        <taxon>Eukaryota</taxon>
        <taxon>Fungi</taxon>
        <taxon>Dikarya</taxon>
        <taxon>Basidiomycota</taxon>
        <taxon>Agaricomycotina</taxon>
        <taxon>Tremellomycetes</taxon>
        <taxon>Tremellales</taxon>
        <taxon>Cryptococcaceae</taxon>
        <taxon>Cryptococcus</taxon>
    </lineage>
</organism>